<evidence type="ECO:0008006" key="5">
    <source>
        <dbReference type="Google" id="ProtNLM"/>
    </source>
</evidence>
<dbReference type="RefSeq" id="WP_075612608.1">
    <property type="nucleotide sequence ID" value="NZ_JACIED010000010.1"/>
</dbReference>
<comment type="caution">
    <text evidence="2">The sequence shown here is derived from an EMBL/GenBank/DDBJ whole genome shotgun (WGS) entry which is preliminary data.</text>
</comment>
<dbReference type="CDD" id="cd20293">
    <property type="entry name" value="cupin_HutD_N"/>
    <property type="match status" value="1"/>
</dbReference>
<evidence type="ECO:0000313" key="1">
    <source>
        <dbReference type="EMBL" id="MBB4010603.1"/>
    </source>
</evidence>
<reference evidence="2 3" key="1">
    <citation type="submission" date="2016-09" db="EMBL/GenBank/DDBJ databases">
        <title>Rhizobium oryziradicis sp. nov., isolated from the root of rice.</title>
        <authorList>
            <person name="Zhao J."/>
            <person name="Zhang X."/>
        </authorList>
    </citation>
    <scope>NUCLEOTIDE SEQUENCE [LARGE SCALE GENOMIC DNA]</scope>
    <source>
        <strain evidence="2 3">14971</strain>
    </source>
</reference>
<dbReference type="InterPro" id="IPR010282">
    <property type="entry name" value="Uncharacterised_HutD/Ves"/>
</dbReference>
<dbReference type="STRING" id="887144.BJF91_24210"/>
<dbReference type="Proteomes" id="UP000544107">
    <property type="component" value="Unassembled WGS sequence"/>
</dbReference>
<reference evidence="1 4" key="2">
    <citation type="submission" date="2020-08" db="EMBL/GenBank/DDBJ databases">
        <title>Genomic Encyclopedia of Type Strains, Phase IV (KMG-IV): sequencing the most valuable type-strain genomes for metagenomic binning, comparative biology and taxonomic classification.</title>
        <authorList>
            <person name="Goeker M."/>
        </authorList>
    </citation>
    <scope>NUCLEOTIDE SEQUENCE [LARGE SCALE GENOMIC DNA]</scope>
    <source>
        <strain evidence="1 4">DSM 100021</strain>
    </source>
</reference>
<dbReference type="AlphaFoldDB" id="A0A1Q9ABQ6"/>
<dbReference type="Gene3D" id="2.60.120.10">
    <property type="entry name" value="Jelly Rolls"/>
    <property type="match status" value="1"/>
</dbReference>
<accession>A0A1Q9ABQ6</accession>
<dbReference type="SUPFAM" id="SSF51182">
    <property type="entry name" value="RmlC-like cupins"/>
    <property type="match status" value="1"/>
</dbReference>
<dbReference type="InterPro" id="IPR014710">
    <property type="entry name" value="RmlC-like_jellyroll"/>
</dbReference>
<dbReference type="PANTHER" id="PTHR37943">
    <property type="entry name" value="PROTEIN VES"/>
    <property type="match status" value="1"/>
</dbReference>
<name>A0A1Q9ABQ6_9HYPH</name>
<gene>
    <name evidence="2" type="ORF">BJF91_24210</name>
    <name evidence="1" type="ORF">GGQ71_004905</name>
</gene>
<dbReference type="Proteomes" id="UP000185598">
    <property type="component" value="Unassembled WGS sequence"/>
</dbReference>
<dbReference type="PANTHER" id="PTHR37943:SF1">
    <property type="entry name" value="PROTEIN VES"/>
    <property type="match status" value="1"/>
</dbReference>
<dbReference type="EMBL" id="MKIN01000015">
    <property type="protein sequence ID" value="OLP52295.1"/>
    <property type="molecule type" value="Genomic_DNA"/>
</dbReference>
<evidence type="ECO:0000313" key="2">
    <source>
        <dbReference type="EMBL" id="OLP52295.1"/>
    </source>
</evidence>
<proteinExistence type="predicted"/>
<evidence type="ECO:0000313" key="3">
    <source>
        <dbReference type="Proteomes" id="UP000185598"/>
    </source>
</evidence>
<sequence>MQILRRETYRRMPWKNGQGMTEEIAIFPLESGMEDFDWRLSIAHVGADGPFSLFPGLDRSIALLDGEGMALSLPDGKSEMLTKTGQPFAFPGDWVISSRNLAAKTIDLNIMTRRGRFRHEMCRQQHFALATRSEAAITLVVFNQDVTVVDKDQPLSLHRFDTVILEPGEPWPFTASVPSDTTGCDLLVVTLEREE</sequence>
<dbReference type="EMBL" id="JACIED010000010">
    <property type="protein sequence ID" value="MBB4010603.1"/>
    <property type="molecule type" value="Genomic_DNA"/>
</dbReference>
<protein>
    <recommendedName>
        <fullName evidence="5">HutD-family protein</fullName>
    </recommendedName>
</protein>
<dbReference type="InterPro" id="IPR011051">
    <property type="entry name" value="RmlC_Cupin_sf"/>
</dbReference>
<keyword evidence="3" id="KW-1185">Reference proteome</keyword>
<evidence type="ECO:0000313" key="4">
    <source>
        <dbReference type="Proteomes" id="UP000544107"/>
    </source>
</evidence>
<organism evidence="2 3">
    <name type="scientific">Allorhizobium taibaishanense</name>
    <dbReference type="NCBI Taxonomy" id="887144"/>
    <lineage>
        <taxon>Bacteria</taxon>
        <taxon>Pseudomonadati</taxon>
        <taxon>Pseudomonadota</taxon>
        <taxon>Alphaproteobacteria</taxon>
        <taxon>Hyphomicrobiales</taxon>
        <taxon>Rhizobiaceae</taxon>
        <taxon>Rhizobium/Agrobacterium group</taxon>
        <taxon>Allorhizobium</taxon>
    </lineage>
</organism>
<dbReference type="Pfam" id="PF05962">
    <property type="entry name" value="HutD"/>
    <property type="match status" value="1"/>
</dbReference>